<dbReference type="InterPro" id="IPR024478">
    <property type="entry name" value="HlyB_4HB_MCP"/>
</dbReference>
<evidence type="ECO:0000259" key="6">
    <source>
        <dbReference type="PROSITE" id="PS50111"/>
    </source>
</evidence>
<dbReference type="CDD" id="cd19411">
    <property type="entry name" value="MCP2201-like_sensor"/>
    <property type="match status" value="1"/>
</dbReference>
<dbReference type="PROSITE" id="PS50111">
    <property type="entry name" value="CHEMOTAXIS_TRANSDUC_2"/>
    <property type="match status" value="1"/>
</dbReference>
<dbReference type="PANTHER" id="PTHR43531">
    <property type="entry name" value="PROTEIN ICFG"/>
    <property type="match status" value="1"/>
</dbReference>
<dbReference type="PRINTS" id="PR00260">
    <property type="entry name" value="CHEMTRNSDUCR"/>
</dbReference>
<comment type="similarity">
    <text evidence="3">Belongs to the methyl-accepting chemotaxis (MCP) protein family.</text>
</comment>
<dbReference type="SUPFAM" id="SSF58104">
    <property type="entry name" value="Methyl-accepting chemotaxis protein (MCP) signaling domain"/>
    <property type="match status" value="1"/>
</dbReference>
<accession>A0A3A3FFW0</accession>
<dbReference type="GO" id="GO:0007165">
    <property type="term" value="P:signal transduction"/>
    <property type="evidence" value="ECO:0007669"/>
    <property type="project" value="UniProtKB-KW"/>
</dbReference>
<dbReference type="GO" id="GO:0004888">
    <property type="term" value="F:transmembrane signaling receptor activity"/>
    <property type="evidence" value="ECO:0007669"/>
    <property type="project" value="InterPro"/>
</dbReference>
<dbReference type="GO" id="GO:0006935">
    <property type="term" value="P:chemotaxis"/>
    <property type="evidence" value="ECO:0007669"/>
    <property type="project" value="InterPro"/>
</dbReference>
<evidence type="ECO:0000256" key="5">
    <source>
        <dbReference type="SAM" id="Phobius"/>
    </source>
</evidence>
<keyword evidence="4" id="KW-0807">Transducer</keyword>
<evidence type="ECO:0000256" key="3">
    <source>
        <dbReference type="ARBA" id="ARBA00029447"/>
    </source>
</evidence>
<reference evidence="8" key="1">
    <citation type="submission" date="2018-09" db="EMBL/GenBank/DDBJ databases">
        <authorList>
            <person name="Zhu H."/>
        </authorList>
    </citation>
    <scope>NUCLEOTIDE SEQUENCE [LARGE SCALE GENOMIC DNA]</scope>
    <source>
        <strain evidence="8">K1R23-30</strain>
    </source>
</reference>
<dbReference type="InterPro" id="IPR004089">
    <property type="entry name" value="MCPsignal_dom"/>
</dbReference>
<keyword evidence="8" id="KW-1185">Reference proteome</keyword>
<gene>
    <name evidence="7" type="ORF">D3871_26880</name>
</gene>
<evidence type="ECO:0000256" key="1">
    <source>
        <dbReference type="ARBA" id="ARBA00004370"/>
    </source>
</evidence>
<dbReference type="OrthoDB" id="8576332at2"/>
<dbReference type="FunFam" id="1.10.287.950:FF:000001">
    <property type="entry name" value="Methyl-accepting chemotaxis sensory transducer"/>
    <property type="match status" value="1"/>
</dbReference>
<evidence type="ECO:0000256" key="4">
    <source>
        <dbReference type="PROSITE-ProRule" id="PRU00284"/>
    </source>
</evidence>
<comment type="subcellular location">
    <subcellularLocation>
        <location evidence="1">Membrane</location>
    </subcellularLocation>
</comment>
<feature type="transmembrane region" description="Helical" evidence="5">
    <location>
        <begin position="190"/>
        <end position="210"/>
    </location>
</feature>
<dbReference type="Proteomes" id="UP000265955">
    <property type="component" value="Unassembled WGS sequence"/>
</dbReference>
<protein>
    <submittedName>
        <fullName evidence="7">Methyl-accepting chemotaxis protein</fullName>
    </submittedName>
</protein>
<dbReference type="AlphaFoldDB" id="A0A3A3FFW0"/>
<keyword evidence="5" id="KW-1133">Transmembrane helix</keyword>
<name>A0A3A3FFW0_9BURK</name>
<dbReference type="Pfam" id="PF00015">
    <property type="entry name" value="MCPsignal"/>
    <property type="match status" value="1"/>
</dbReference>
<feature type="domain" description="Methyl-accepting transducer" evidence="6">
    <location>
        <begin position="272"/>
        <end position="501"/>
    </location>
</feature>
<evidence type="ECO:0000313" key="8">
    <source>
        <dbReference type="Proteomes" id="UP000265955"/>
    </source>
</evidence>
<sequence length="579" mass="61160">MNIAKLKVGTRLAIGFGLVLSMMAMLSIAGIAYLAQIDSVTTRIITKEWVKADAAGTLNAMTRENARLTLQLFIAPDRPAQQQIHAQINANKAIIDKALEALERTIYMEQGKHLLENIRDSRQRYVASFTGVARLLEEGREQQAEALMTGQTLPLLQRLQDKVKELSDLQKSLVEAGRAEVQQSIDAARFLMLASGLAAAVIGIAAAIVITRGLTRQLGGEPGDVVEIAARIAQGDVGVNIDIRAGDQSSLLFAMKSMRDKLGTMVGRVRAGADTVTAASVQLAAGNLDLSVRTEEQASALQETASSMEELASTVDNNAANAQQARQLVQSASDVATQGGKVVERVVATMHSINESSMRIADITEVIDNIAFQTNILALNAAVEAARAGEQGRGFAVVASEVRALARRAACAAKEIKQLIDDSVERVQAGTTLAGEAGATTDRIIASVCRVADIMNEIAAASGEQSNGIQQINQAISQMDEVTQQNAALVEQAAAASASLQEQAKGLAQAMSVFKAGEGAAATVIEPVPEKVAAATRSGDTPLLLMKGGRDASPVRVAAAQRARTVGAPEGHRQEWEEF</sequence>
<dbReference type="RefSeq" id="WP_119772143.1">
    <property type="nucleotide sequence ID" value="NZ_QYUO01000003.1"/>
</dbReference>
<organism evidence="7 8">
    <name type="scientific">Noviherbaspirillum saxi</name>
    <dbReference type="NCBI Taxonomy" id="2320863"/>
    <lineage>
        <taxon>Bacteria</taxon>
        <taxon>Pseudomonadati</taxon>
        <taxon>Pseudomonadota</taxon>
        <taxon>Betaproteobacteria</taxon>
        <taxon>Burkholderiales</taxon>
        <taxon>Oxalobacteraceae</taxon>
        <taxon>Noviherbaspirillum</taxon>
    </lineage>
</organism>
<dbReference type="PANTHER" id="PTHR43531:SF14">
    <property type="entry name" value="METHYL-ACCEPTING CHEMOTAXIS PROTEIN I-RELATED"/>
    <property type="match status" value="1"/>
</dbReference>
<evidence type="ECO:0000256" key="2">
    <source>
        <dbReference type="ARBA" id="ARBA00022481"/>
    </source>
</evidence>
<proteinExistence type="inferred from homology"/>
<dbReference type="Pfam" id="PF12729">
    <property type="entry name" value="4HB_MCP_1"/>
    <property type="match status" value="1"/>
</dbReference>
<dbReference type="EMBL" id="QYUO01000003">
    <property type="protein sequence ID" value="RJF92256.1"/>
    <property type="molecule type" value="Genomic_DNA"/>
</dbReference>
<evidence type="ECO:0000313" key="7">
    <source>
        <dbReference type="EMBL" id="RJF92256.1"/>
    </source>
</evidence>
<keyword evidence="5" id="KW-0812">Transmembrane</keyword>
<comment type="caution">
    <text evidence="7">The sequence shown here is derived from an EMBL/GenBank/DDBJ whole genome shotgun (WGS) entry which is preliminary data.</text>
</comment>
<dbReference type="InterPro" id="IPR004090">
    <property type="entry name" value="Chemotax_Me-accpt_rcpt"/>
</dbReference>
<dbReference type="Gene3D" id="1.10.287.950">
    <property type="entry name" value="Methyl-accepting chemotaxis protein"/>
    <property type="match status" value="1"/>
</dbReference>
<dbReference type="GO" id="GO:0005886">
    <property type="term" value="C:plasma membrane"/>
    <property type="evidence" value="ECO:0007669"/>
    <property type="project" value="TreeGrafter"/>
</dbReference>
<dbReference type="CDD" id="cd11386">
    <property type="entry name" value="MCP_signal"/>
    <property type="match status" value="1"/>
</dbReference>
<feature type="transmembrane region" description="Helical" evidence="5">
    <location>
        <begin position="12"/>
        <end position="35"/>
    </location>
</feature>
<keyword evidence="5" id="KW-0472">Membrane</keyword>
<dbReference type="InterPro" id="IPR047347">
    <property type="entry name" value="YvaQ-like_sensor"/>
</dbReference>
<keyword evidence="2" id="KW-0488">Methylation</keyword>
<dbReference type="InterPro" id="IPR051310">
    <property type="entry name" value="MCP_chemotaxis"/>
</dbReference>
<dbReference type="SMART" id="SM00283">
    <property type="entry name" value="MA"/>
    <property type="match status" value="1"/>
</dbReference>